<keyword evidence="7 10" id="KW-1133">Transmembrane helix</keyword>
<keyword evidence="12" id="KW-1185">Reference proteome</keyword>
<evidence type="ECO:0000256" key="8">
    <source>
        <dbReference type="ARBA" id="ARBA00023136"/>
    </source>
</evidence>
<evidence type="ECO:0000256" key="7">
    <source>
        <dbReference type="ARBA" id="ARBA00022989"/>
    </source>
</evidence>
<protein>
    <recommendedName>
        <fullName evidence="3">DDRGK domain-containing protein 1</fullName>
    </recommendedName>
</protein>
<dbReference type="OrthoDB" id="2285710at2759"/>
<dbReference type="FunFam" id="1.10.10.10:FF:000143">
    <property type="entry name" value="DDRGK domain-containing protein 1"/>
    <property type="match status" value="1"/>
</dbReference>
<dbReference type="Gene3D" id="1.10.10.10">
    <property type="entry name" value="Winged helix-like DNA-binding domain superfamily/Winged helix DNA-binding domain"/>
    <property type="match status" value="1"/>
</dbReference>
<dbReference type="PANTHER" id="PTHR48176:SF1">
    <property type="entry name" value="DDRGK DOMAIN-CONTAINING PROTEIN 1"/>
    <property type="match status" value="1"/>
</dbReference>
<feature type="compositionally biased region" description="Low complexity" evidence="9">
    <location>
        <begin position="59"/>
        <end position="71"/>
    </location>
</feature>
<dbReference type="Proteomes" id="UP000749559">
    <property type="component" value="Unassembled WGS sequence"/>
</dbReference>
<dbReference type="SUPFAM" id="SSF46785">
    <property type="entry name" value="Winged helix' DNA-binding domain"/>
    <property type="match status" value="1"/>
</dbReference>
<dbReference type="InterPro" id="IPR036388">
    <property type="entry name" value="WH-like_DNA-bd_sf"/>
</dbReference>
<comment type="caution">
    <text evidence="11">The sequence shown here is derived from an EMBL/GenBank/DDBJ whole genome shotgun (WGS) entry which is preliminary data.</text>
</comment>
<gene>
    <name evidence="11" type="ORF">OFUS_LOCUS10257</name>
</gene>
<dbReference type="InterPro" id="IPR050899">
    <property type="entry name" value="DDRGK_domain-containing"/>
</dbReference>
<dbReference type="InterPro" id="IPR019153">
    <property type="entry name" value="DDRGK_dom-contain"/>
</dbReference>
<feature type="compositionally biased region" description="Acidic residues" evidence="9">
    <location>
        <begin position="87"/>
        <end position="97"/>
    </location>
</feature>
<dbReference type="EMBL" id="CAIIXF020000005">
    <property type="protein sequence ID" value="CAH1783990.1"/>
    <property type="molecule type" value="Genomic_DNA"/>
</dbReference>
<comment type="subcellular location">
    <subcellularLocation>
        <location evidence="1">Endoplasmic reticulum membrane</location>
        <topology evidence="1">Single-pass membrane protein</topology>
    </subcellularLocation>
</comment>
<feature type="non-terminal residue" evidence="11">
    <location>
        <position position="1"/>
    </location>
</feature>
<dbReference type="Pfam" id="PF09756">
    <property type="entry name" value="DDRGK"/>
    <property type="match status" value="1"/>
</dbReference>
<evidence type="ECO:0000256" key="5">
    <source>
        <dbReference type="ARBA" id="ARBA00022786"/>
    </source>
</evidence>
<evidence type="ECO:0000256" key="6">
    <source>
        <dbReference type="ARBA" id="ARBA00022824"/>
    </source>
</evidence>
<accession>A0A8J1T805</accession>
<keyword evidence="6" id="KW-0256">Endoplasmic reticulum</keyword>
<evidence type="ECO:0000313" key="12">
    <source>
        <dbReference type="Proteomes" id="UP000749559"/>
    </source>
</evidence>
<dbReference type="GO" id="GO:0005789">
    <property type="term" value="C:endoplasmic reticulum membrane"/>
    <property type="evidence" value="ECO:0007669"/>
    <property type="project" value="UniProtKB-SubCell"/>
</dbReference>
<organism evidence="11 12">
    <name type="scientific">Owenia fusiformis</name>
    <name type="common">Polychaete worm</name>
    <dbReference type="NCBI Taxonomy" id="6347"/>
    <lineage>
        <taxon>Eukaryota</taxon>
        <taxon>Metazoa</taxon>
        <taxon>Spiralia</taxon>
        <taxon>Lophotrochozoa</taxon>
        <taxon>Annelida</taxon>
        <taxon>Polychaeta</taxon>
        <taxon>Sedentaria</taxon>
        <taxon>Canalipalpata</taxon>
        <taxon>Sabellida</taxon>
        <taxon>Oweniida</taxon>
        <taxon>Oweniidae</taxon>
        <taxon>Owenia</taxon>
    </lineage>
</organism>
<keyword evidence="4 10" id="KW-0812">Transmembrane</keyword>
<comment type="similarity">
    <text evidence="2">Belongs to the DDRGK1 family.</text>
</comment>
<evidence type="ECO:0000256" key="10">
    <source>
        <dbReference type="SAM" id="Phobius"/>
    </source>
</evidence>
<keyword evidence="5" id="KW-0833">Ubl conjugation pathway</keyword>
<feature type="region of interest" description="Disordered" evidence="9">
    <location>
        <begin position="122"/>
        <end position="175"/>
    </location>
</feature>
<evidence type="ECO:0000256" key="2">
    <source>
        <dbReference type="ARBA" id="ARBA00009829"/>
    </source>
</evidence>
<feature type="compositionally biased region" description="Basic residues" evidence="9">
    <location>
        <begin position="72"/>
        <end position="82"/>
    </location>
</feature>
<name>A0A8J1T805_OWEFU</name>
<dbReference type="SMART" id="SM01128">
    <property type="entry name" value="DDRGK"/>
    <property type="match status" value="1"/>
</dbReference>
<feature type="compositionally biased region" description="Basic and acidic residues" evidence="9">
    <location>
        <begin position="44"/>
        <end position="57"/>
    </location>
</feature>
<evidence type="ECO:0000313" key="11">
    <source>
        <dbReference type="EMBL" id="CAH1783990.1"/>
    </source>
</evidence>
<dbReference type="InterPro" id="IPR036390">
    <property type="entry name" value="WH_DNA-bd_sf"/>
</dbReference>
<reference evidence="11" key="1">
    <citation type="submission" date="2022-03" db="EMBL/GenBank/DDBJ databases">
        <authorList>
            <person name="Martin C."/>
        </authorList>
    </citation>
    <scope>NUCLEOTIDE SEQUENCE</scope>
</reference>
<evidence type="ECO:0000256" key="3">
    <source>
        <dbReference type="ARBA" id="ARBA00018218"/>
    </source>
</evidence>
<dbReference type="AlphaFoldDB" id="A0A8J1T805"/>
<evidence type="ECO:0000256" key="4">
    <source>
        <dbReference type="ARBA" id="ARBA00022692"/>
    </source>
</evidence>
<proteinExistence type="inferred from homology"/>
<dbReference type="PANTHER" id="PTHR48176">
    <property type="entry name" value="DDRGK DOMAIN-CONTAINING PROTEIN 1"/>
    <property type="match status" value="1"/>
</dbReference>
<sequence length="312" mass="36056">AIWCGLFRAPSSEQKMDPLIYISAAVLVGILLILVTFLKSSSRKGDDAAEPAEERPARNVRAPANIPAAARARQRVGRRRMNRANQDSDEEEPEDDIFQYVDQPEGKIGAKKMKKLEEKAAKRQAREAEEQEREEKKKREEMLEKKRKKEDERAKAEEAIREEEEKKLKEEQEQRDHEEYLKMKEMFSVEDEGEVGIITEEDQQSLLHEFIEYIKQMKVVMLEDLATHFKLKTQECIDRVNDLLEDGQLSGVMDDRGKFIYITQDELEAVAKFIKQRGRVSIVELAESSNQLINLNPDNMDTMQKLLGETSA</sequence>
<dbReference type="GO" id="GO:0044389">
    <property type="term" value="F:ubiquitin-like protein ligase binding"/>
    <property type="evidence" value="ECO:0007669"/>
    <property type="project" value="TreeGrafter"/>
</dbReference>
<feature type="region of interest" description="Disordered" evidence="9">
    <location>
        <begin position="44"/>
        <end position="104"/>
    </location>
</feature>
<evidence type="ECO:0000256" key="9">
    <source>
        <dbReference type="SAM" id="MobiDB-lite"/>
    </source>
</evidence>
<evidence type="ECO:0000256" key="1">
    <source>
        <dbReference type="ARBA" id="ARBA00004389"/>
    </source>
</evidence>
<feature type="transmembrane region" description="Helical" evidence="10">
    <location>
        <begin position="19"/>
        <end position="38"/>
    </location>
</feature>
<keyword evidence="8 10" id="KW-0472">Membrane</keyword>